<name>A0ABV2J8H7_9FIRM</name>
<dbReference type="PANTHER" id="PTHR37810:SF5">
    <property type="entry name" value="IMMUNITY PROTEIN SDPI"/>
    <property type="match status" value="1"/>
</dbReference>
<dbReference type="InterPro" id="IPR026272">
    <property type="entry name" value="SdpI"/>
</dbReference>
<dbReference type="InterPro" id="IPR012867">
    <property type="entry name" value="DUF1648"/>
</dbReference>
<evidence type="ECO:0000313" key="4">
    <source>
        <dbReference type="Proteomes" id="UP001549162"/>
    </source>
</evidence>
<organism evidence="3 4">
    <name type="scientific">Peptoniphilus olsenii</name>
    <dbReference type="NCBI Taxonomy" id="411570"/>
    <lineage>
        <taxon>Bacteria</taxon>
        <taxon>Bacillati</taxon>
        <taxon>Bacillota</taxon>
        <taxon>Tissierellia</taxon>
        <taxon>Tissierellales</taxon>
        <taxon>Peptoniphilaceae</taxon>
        <taxon>Peptoniphilus</taxon>
    </lineage>
</organism>
<feature type="transmembrane region" description="Helical" evidence="1">
    <location>
        <begin position="83"/>
        <end position="107"/>
    </location>
</feature>
<dbReference type="PIRSF" id="PIRSF038959">
    <property type="entry name" value="SdpI"/>
    <property type="match status" value="1"/>
</dbReference>
<feature type="domain" description="DUF1648" evidence="2">
    <location>
        <begin position="13"/>
        <end position="60"/>
    </location>
</feature>
<protein>
    <submittedName>
        <fullName evidence="3">Membrane protein</fullName>
    </submittedName>
</protein>
<feature type="transmembrane region" description="Helical" evidence="1">
    <location>
        <begin position="113"/>
        <end position="132"/>
    </location>
</feature>
<feature type="transmembrane region" description="Helical" evidence="1">
    <location>
        <begin position="7"/>
        <end position="26"/>
    </location>
</feature>
<dbReference type="Pfam" id="PF13630">
    <property type="entry name" value="SdpI"/>
    <property type="match status" value="1"/>
</dbReference>
<keyword evidence="4" id="KW-1185">Reference proteome</keyword>
<feature type="transmembrane region" description="Helical" evidence="1">
    <location>
        <begin position="51"/>
        <end position="71"/>
    </location>
</feature>
<dbReference type="InterPro" id="IPR025962">
    <property type="entry name" value="SdpI/YhfL"/>
</dbReference>
<keyword evidence="1" id="KW-0472">Membrane</keyword>
<accession>A0ABV2J8H7</accession>
<feature type="transmembrane region" description="Helical" evidence="1">
    <location>
        <begin position="186"/>
        <end position="205"/>
    </location>
</feature>
<dbReference type="EMBL" id="JBEPMA010000001">
    <property type="protein sequence ID" value="MET3616571.1"/>
    <property type="molecule type" value="Genomic_DNA"/>
</dbReference>
<reference evidence="3 4" key="1">
    <citation type="submission" date="2024-06" db="EMBL/GenBank/DDBJ databases">
        <title>Genomic Encyclopedia of Type Strains, Phase IV (KMG-IV): sequencing the most valuable type-strain genomes for metagenomic binning, comparative biology and taxonomic classification.</title>
        <authorList>
            <person name="Goeker M."/>
        </authorList>
    </citation>
    <scope>NUCLEOTIDE SEQUENCE [LARGE SCALE GENOMIC DNA]</scope>
    <source>
        <strain evidence="3 4">DSM 21460</strain>
    </source>
</reference>
<proteinExistence type="predicted"/>
<sequence length="209" mass="24084">MRNKKFVIISLCMMLIPLAIGLFYFGKLPDSIPTNFDLQGNVISYETKFKAMFTTPIVMIFVQMFLVFMLNKDPRKKFQSDKLYIISLFIIPVITTITTSISIMYTFNSKINIARVLSIFIGFMFIITGNFLPKAKRNYTMGIRTPWTLDSDYVWEKTHRLGGYTFVVGGILLLIASLLLKTESNIIFFILIFIPSIIPPIYSYFVSKN</sequence>
<feature type="transmembrane region" description="Helical" evidence="1">
    <location>
        <begin position="161"/>
        <end position="180"/>
    </location>
</feature>
<evidence type="ECO:0000313" key="3">
    <source>
        <dbReference type="EMBL" id="MET3616571.1"/>
    </source>
</evidence>
<dbReference type="Pfam" id="PF07853">
    <property type="entry name" value="DUF1648"/>
    <property type="match status" value="1"/>
</dbReference>
<keyword evidence="1" id="KW-1133">Transmembrane helix</keyword>
<keyword evidence="1" id="KW-0812">Transmembrane</keyword>
<gene>
    <name evidence="3" type="ORF">ABID14_000191</name>
</gene>
<dbReference type="PANTHER" id="PTHR37810">
    <property type="entry name" value="IMMUNITY PROTEIN SDPI"/>
    <property type="match status" value="1"/>
</dbReference>
<dbReference type="RefSeq" id="WP_354366577.1">
    <property type="nucleotide sequence ID" value="NZ_JBEPMA010000001.1"/>
</dbReference>
<evidence type="ECO:0000259" key="2">
    <source>
        <dbReference type="Pfam" id="PF07853"/>
    </source>
</evidence>
<dbReference type="Proteomes" id="UP001549162">
    <property type="component" value="Unassembled WGS sequence"/>
</dbReference>
<evidence type="ECO:0000256" key="1">
    <source>
        <dbReference type="SAM" id="Phobius"/>
    </source>
</evidence>
<comment type="caution">
    <text evidence="3">The sequence shown here is derived from an EMBL/GenBank/DDBJ whole genome shotgun (WGS) entry which is preliminary data.</text>
</comment>